<evidence type="ECO:0000256" key="2">
    <source>
        <dbReference type="ARBA" id="ARBA00004651"/>
    </source>
</evidence>
<dbReference type="SUPFAM" id="SSF55874">
    <property type="entry name" value="ATPase domain of HSP90 chaperone/DNA topoisomerase II/histidine kinase"/>
    <property type="match status" value="1"/>
</dbReference>
<reference evidence="16 17" key="1">
    <citation type="submission" date="2020-10" db="EMBL/GenBank/DDBJ databases">
        <title>Olsenella immobilis sp.nov., isolated from the mud in a fermentation cellar used for the production of Chinese strong-flavoured liquor.</title>
        <authorList>
            <person name="Lu L."/>
        </authorList>
    </citation>
    <scope>NUCLEOTIDE SEQUENCE [LARGE SCALE GENOMIC DNA]</scope>
    <source>
        <strain evidence="16 17">LZLJ-2</strain>
    </source>
</reference>
<dbReference type="InterPro" id="IPR003660">
    <property type="entry name" value="HAMP_dom"/>
</dbReference>
<dbReference type="EMBL" id="CP063767">
    <property type="protein sequence ID" value="QOY61174.1"/>
    <property type="molecule type" value="Genomic_DNA"/>
</dbReference>
<feature type="domain" description="HAMP" evidence="15">
    <location>
        <begin position="188"/>
        <end position="240"/>
    </location>
</feature>
<dbReference type="Gene3D" id="6.10.340.10">
    <property type="match status" value="1"/>
</dbReference>
<dbReference type="PANTHER" id="PTHR44936">
    <property type="entry name" value="SENSOR PROTEIN CREC"/>
    <property type="match status" value="1"/>
</dbReference>
<dbReference type="SMART" id="SM00387">
    <property type="entry name" value="HATPase_c"/>
    <property type="match status" value="1"/>
</dbReference>
<dbReference type="InterPro" id="IPR003661">
    <property type="entry name" value="HisK_dim/P_dom"/>
</dbReference>
<evidence type="ECO:0000256" key="9">
    <source>
        <dbReference type="ARBA" id="ARBA00022777"/>
    </source>
</evidence>
<keyword evidence="5" id="KW-0597">Phosphoprotein</keyword>
<dbReference type="InterPro" id="IPR050980">
    <property type="entry name" value="2C_sensor_his_kinase"/>
</dbReference>
<evidence type="ECO:0000256" key="3">
    <source>
        <dbReference type="ARBA" id="ARBA00012438"/>
    </source>
</evidence>
<name>A0A7S7RVD1_9ACTN</name>
<evidence type="ECO:0000313" key="16">
    <source>
        <dbReference type="EMBL" id="QOY61174.1"/>
    </source>
</evidence>
<keyword evidence="7 13" id="KW-0812">Transmembrane</keyword>
<dbReference type="InterPro" id="IPR036890">
    <property type="entry name" value="HATPase_C_sf"/>
</dbReference>
<dbReference type="InterPro" id="IPR003594">
    <property type="entry name" value="HATPase_dom"/>
</dbReference>
<evidence type="ECO:0000259" key="14">
    <source>
        <dbReference type="PROSITE" id="PS50109"/>
    </source>
</evidence>
<dbReference type="SMART" id="SM00388">
    <property type="entry name" value="HisKA"/>
    <property type="match status" value="1"/>
</dbReference>
<sequence>MRRGREKRRPRLPLSFVVGRYFVYVLLGAILTVGVPLLVFEALLDQGSVLPANYGERHLQQTIETLSTPGSFDVTGLSSAYLYAHLTASGDVLGTDMGEEDLAQARALVASLEARGTTGHSAESEERSARAAFSRGDGTWCVLSYDILPQWSDRSLRDSWPNPQDIMMGAIVVPTIALVVLVALRASRVLTRKMSPLVDAAEAVGAGEIDFAVQTSTVAQIDDVLAAMERMRRSLRDSLEEQWSAEERQRVEVAALAHDLKSPLTVIRGNAELLGEDAQAGGLSQEQAACAEAIRTASAEIDAFVAQIITTSQGREASSREAVDMEELAGRLASRARELVCARGLALDVETSALPDIRPSWDAHAVGRAVMNLVSNACDYARTRVSLGLAAANGELVITVADDGPGFSPAALAHGRERFFRDDAARGGGEGHFGLGLSIALEVAHSHGGTLELSNRVSPDGSETGAVARLTLPLKGI</sequence>
<keyword evidence="9 16" id="KW-0418">Kinase</keyword>
<evidence type="ECO:0000256" key="10">
    <source>
        <dbReference type="ARBA" id="ARBA00022840"/>
    </source>
</evidence>
<gene>
    <name evidence="16" type="ORF">INP52_02950</name>
</gene>
<protein>
    <recommendedName>
        <fullName evidence="3">histidine kinase</fullName>
        <ecNumber evidence="3">2.7.13.3</ecNumber>
    </recommendedName>
</protein>
<dbReference type="PROSITE" id="PS50109">
    <property type="entry name" value="HIS_KIN"/>
    <property type="match status" value="1"/>
</dbReference>
<dbReference type="GO" id="GO:0000155">
    <property type="term" value="F:phosphorelay sensor kinase activity"/>
    <property type="evidence" value="ECO:0007669"/>
    <property type="project" value="InterPro"/>
</dbReference>
<dbReference type="GO" id="GO:0005524">
    <property type="term" value="F:ATP binding"/>
    <property type="evidence" value="ECO:0007669"/>
    <property type="project" value="UniProtKB-KW"/>
</dbReference>
<dbReference type="KEGG" id="tio:INP52_02950"/>
<evidence type="ECO:0000256" key="1">
    <source>
        <dbReference type="ARBA" id="ARBA00000085"/>
    </source>
</evidence>
<dbReference type="InterPro" id="IPR036097">
    <property type="entry name" value="HisK_dim/P_sf"/>
</dbReference>
<dbReference type="GO" id="GO:0005886">
    <property type="term" value="C:plasma membrane"/>
    <property type="evidence" value="ECO:0007669"/>
    <property type="project" value="UniProtKB-SubCell"/>
</dbReference>
<dbReference type="PRINTS" id="PR00344">
    <property type="entry name" value="BCTRLSENSOR"/>
</dbReference>
<keyword evidence="11 13" id="KW-1133">Transmembrane helix</keyword>
<evidence type="ECO:0000256" key="7">
    <source>
        <dbReference type="ARBA" id="ARBA00022692"/>
    </source>
</evidence>
<dbReference type="CDD" id="cd00075">
    <property type="entry name" value="HATPase"/>
    <property type="match status" value="1"/>
</dbReference>
<feature type="transmembrane region" description="Helical" evidence="13">
    <location>
        <begin position="21"/>
        <end position="44"/>
    </location>
</feature>
<feature type="domain" description="Histidine kinase" evidence="14">
    <location>
        <begin position="255"/>
        <end position="476"/>
    </location>
</feature>
<comment type="catalytic activity">
    <reaction evidence="1">
        <text>ATP + protein L-histidine = ADP + protein N-phospho-L-histidine.</text>
        <dbReference type="EC" id="2.7.13.3"/>
    </reaction>
</comment>
<keyword evidence="10" id="KW-0067">ATP-binding</keyword>
<keyword evidence="12" id="KW-0902">Two-component regulatory system</keyword>
<evidence type="ECO:0000313" key="17">
    <source>
        <dbReference type="Proteomes" id="UP000593735"/>
    </source>
</evidence>
<evidence type="ECO:0000259" key="15">
    <source>
        <dbReference type="PROSITE" id="PS50885"/>
    </source>
</evidence>
<dbReference type="Gene3D" id="3.30.565.10">
    <property type="entry name" value="Histidine kinase-like ATPase, C-terminal domain"/>
    <property type="match status" value="1"/>
</dbReference>
<dbReference type="InterPro" id="IPR004358">
    <property type="entry name" value="Sig_transdc_His_kin-like_C"/>
</dbReference>
<evidence type="ECO:0000256" key="11">
    <source>
        <dbReference type="ARBA" id="ARBA00022989"/>
    </source>
</evidence>
<evidence type="ECO:0000256" key="12">
    <source>
        <dbReference type="ARBA" id="ARBA00023012"/>
    </source>
</evidence>
<dbReference type="Pfam" id="PF00512">
    <property type="entry name" value="HisKA"/>
    <property type="match status" value="1"/>
</dbReference>
<organism evidence="16 17">
    <name type="scientific">Thermophilibacter immobilis</name>
    <dbReference type="NCBI Taxonomy" id="2779519"/>
    <lineage>
        <taxon>Bacteria</taxon>
        <taxon>Bacillati</taxon>
        <taxon>Actinomycetota</taxon>
        <taxon>Coriobacteriia</taxon>
        <taxon>Coriobacteriales</taxon>
        <taxon>Atopobiaceae</taxon>
        <taxon>Thermophilibacter</taxon>
    </lineage>
</organism>
<evidence type="ECO:0000256" key="8">
    <source>
        <dbReference type="ARBA" id="ARBA00022741"/>
    </source>
</evidence>
<dbReference type="Proteomes" id="UP000593735">
    <property type="component" value="Chromosome"/>
</dbReference>
<keyword evidence="13" id="KW-0472">Membrane</keyword>
<dbReference type="CDD" id="cd00082">
    <property type="entry name" value="HisKA"/>
    <property type="match status" value="1"/>
</dbReference>
<dbReference type="AlphaFoldDB" id="A0A7S7RVD1"/>
<accession>A0A7S7RVD1</accession>
<dbReference type="PROSITE" id="PS50885">
    <property type="entry name" value="HAMP"/>
    <property type="match status" value="1"/>
</dbReference>
<keyword evidence="17" id="KW-1185">Reference proteome</keyword>
<keyword evidence="6" id="KW-0808">Transferase</keyword>
<keyword evidence="4" id="KW-1003">Cell membrane</keyword>
<evidence type="ECO:0000256" key="13">
    <source>
        <dbReference type="SAM" id="Phobius"/>
    </source>
</evidence>
<evidence type="ECO:0000256" key="6">
    <source>
        <dbReference type="ARBA" id="ARBA00022679"/>
    </source>
</evidence>
<evidence type="ECO:0000256" key="5">
    <source>
        <dbReference type="ARBA" id="ARBA00022553"/>
    </source>
</evidence>
<dbReference type="EC" id="2.7.13.3" evidence="3"/>
<proteinExistence type="predicted"/>
<dbReference type="InterPro" id="IPR005467">
    <property type="entry name" value="His_kinase_dom"/>
</dbReference>
<dbReference type="PANTHER" id="PTHR44936:SF10">
    <property type="entry name" value="SENSOR PROTEIN RSTB"/>
    <property type="match status" value="1"/>
</dbReference>
<feature type="transmembrane region" description="Helical" evidence="13">
    <location>
        <begin position="166"/>
        <end position="184"/>
    </location>
</feature>
<evidence type="ECO:0000256" key="4">
    <source>
        <dbReference type="ARBA" id="ARBA00022475"/>
    </source>
</evidence>
<comment type="subcellular location">
    <subcellularLocation>
        <location evidence="2">Cell membrane</location>
        <topology evidence="2">Multi-pass membrane protein</topology>
    </subcellularLocation>
</comment>
<dbReference type="Gene3D" id="1.10.287.130">
    <property type="match status" value="1"/>
</dbReference>
<dbReference type="SUPFAM" id="SSF47384">
    <property type="entry name" value="Homodimeric domain of signal transducing histidine kinase"/>
    <property type="match status" value="1"/>
</dbReference>
<dbReference type="Pfam" id="PF02518">
    <property type="entry name" value="HATPase_c"/>
    <property type="match status" value="1"/>
</dbReference>
<keyword evidence="8" id="KW-0547">Nucleotide-binding</keyword>